<gene>
    <name evidence="16" type="ORF">V565_016070</name>
</gene>
<keyword evidence="11" id="KW-0560">Oxidoreductase</keyword>
<evidence type="ECO:0000313" key="17">
    <source>
        <dbReference type="Proteomes" id="UP000027456"/>
    </source>
</evidence>
<dbReference type="InterPro" id="IPR001433">
    <property type="entry name" value="OxRdtase_FAD/NAD-bd"/>
</dbReference>
<dbReference type="PRINTS" id="PR00371">
    <property type="entry name" value="FPNCR"/>
</dbReference>
<dbReference type="InterPro" id="IPR008254">
    <property type="entry name" value="Flavodoxin/NO_synth"/>
</dbReference>
<comment type="caution">
    <text evidence="16">The sequence shown here is derived from an EMBL/GenBank/DDBJ whole genome shotgun (WGS) entry which is preliminary data.</text>
</comment>
<dbReference type="Pfam" id="PF00258">
    <property type="entry name" value="Flavodoxin_1"/>
    <property type="match status" value="1"/>
</dbReference>
<name>A0A074S5J7_9AGAM</name>
<dbReference type="SUPFAM" id="SSF56512">
    <property type="entry name" value="Nitric oxide (NO) synthase oxygenase domain"/>
    <property type="match status" value="1"/>
</dbReference>
<keyword evidence="5 13" id="KW-0349">Heme</keyword>
<evidence type="ECO:0000256" key="1">
    <source>
        <dbReference type="ARBA" id="ARBA00001917"/>
    </source>
</evidence>
<dbReference type="PROSITE" id="PS50902">
    <property type="entry name" value="FLAVODOXIN_LIKE"/>
    <property type="match status" value="1"/>
</dbReference>
<dbReference type="InterPro" id="IPR001094">
    <property type="entry name" value="Flavdoxin-like"/>
</dbReference>
<dbReference type="Pfam" id="PF02898">
    <property type="entry name" value="NO_synthase"/>
    <property type="match status" value="1"/>
</dbReference>
<feature type="domain" description="Flavodoxin-like" evidence="14">
    <location>
        <begin position="502"/>
        <end position="651"/>
    </location>
</feature>
<dbReference type="GO" id="GO:0005516">
    <property type="term" value="F:calmodulin binding"/>
    <property type="evidence" value="ECO:0007669"/>
    <property type="project" value="UniProtKB-KW"/>
</dbReference>
<dbReference type="SUPFAM" id="SSF52343">
    <property type="entry name" value="Ferredoxin reductase-like, C-terminal NADP-linked domain"/>
    <property type="match status" value="1"/>
</dbReference>
<evidence type="ECO:0000259" key="14">
    <source>
        <dbReference type="PROSITE" id="PS50902"/>
    </source>
</evidence>
<feature type="binding site" description="axial binding residue" evidence="13">
    <location>
        <position position="175"/>
    </location>
    <ligand>
        <name>heme b</name>
        <dbReference type="ChEBI" id="CHEBI:60344"/>
    </ligand>
    <ligandPart>
        <name>Fe</name>
        <dbReference type="ChEBI" id="CHEBI:18248"/>
    </ligandPart>
</feature>
<dbReference type="GO" id="GO:0020037">
    <property type="term" value="F:heme binding"/>
    <property type="evidence" value="ECO:0007669"/>
    <property type="project" value="InterPro"/>
</dbReference>
<organism evidence="16 17">
    <name type="scientific">Rhizoctonia solani 123E</name>
    <dbReference type="NCBI Taxonomy" id="1423351"/>
    <lineage>
        <taxon>Eukaryota</taxon>
        <taxon>Fungi</taxon>
        <taxon>Dikarya</taxon>
        <taxon>Basidiomycota</taxon>
        <taxon>Agaricomycotina</taxon>
        <taxon>Agaricomycetes</taxon>
        <taxon>Cantharellales</taxon>
        <taxon>Ceratobasidiaceae</taxon>
        <taxon>Rhizoctonia</taxon>
    </lineage>
</organism>
<evidence type="ECO:0000256" key="6">
    <source>
        <dbReference type="ARBA" id="ARBA00022630"/>
    </source>
</evidence>
<dbReference type="Proteomes" id="UP000027456">
    <property type="component" value="Unassembled WGS sequence"/>
</dbReference>
<dbReference type="SUPFAM" id="SSF52218">
    <property type="entry name" value="Flavoproteins"/>
    <property type="match status" value="1"/>
</dbReference>
<evidence type="ECO:0000256" key="5">
    <source>
        <dbReference type="ARBA" id="ARBA00022617"/>
    </source>
</evidence>
<evidence type="ECO:0000256" key="13">
    <source>
        <dbReference type="PIRSR" id="PIRSR000333-1"/>
    </source>
</evidence>
<dbReference type="HOGENOM" id="CLU_266687_0_0_1"/>
<dbReference type="Gene3D" id="3.40.50.80">
    <property type="entry name" value="Nucleotide-binding domain of ferredoxin-NADP reductase (FNR) module"/>
    <property type="match status" value="1"/>
</dbReference>
<evidence type="ECO:0000256" key="10">
    <source>
        <dbReference type="ARBA" id="ARBA00022860"/>
    </source>
</evidence>
<keyword evidence="8 13" id="KW-0479">Metal-binding</keyword>
<feature type="domain" description="FAD-binding FR-type" evidence="15">
    <location>
        <begin position="687"/>
        <end position="881"/>
    </location>
</feature>
<dbReference type="Gene3D" id="3.40.50.360">
    <property type="match status" value="1"/>
</dbReference>
<dbReference type="InterPro" id="IPR017938">
    <property type="entry name" value="Riboflavin_synthase-like_b-brl"/>
</dbReference>
<evidence type="ECO:0000259" key="15">
    <source>
        <dbReference type="PROSITE" id="PS51384"/>
    </source>
</evidence>
<dbReference type="InterPro" id="IPR004030">
    <property type="entry name" value="NOS_N"/>
</dbReference>
<evidence type="ECO:0000256" key="7">
    <source>
        <dbReference type="ARBA" id="ARBA00022643"/>
    </source>
</evidence>
<dbReference type="InterPro" id="IPR044943">
    <property type="entry name" value="NOS_dom_1"/>
</dbReference>
<dbReference type="PANTHER" id="PTHR43410">
    <property type="entry name" value="NITRIC OXIDE SYNTHASE OXYGENASE"/>
    <property type="match status" value="1"/>
</dbReference>
<dbReference type="InterPro" id="IPR050607">
    <property type="entry name" value="NOS"/>
</dbReference>
<evidence type="ECO:0000256" key="8">
    <source>
        <dbReference type="ARBA" id="ARBA00022723"/>
    </source>
</evidence>
<accession>A0A074S5J7</accession>
<evidence type="ECO:0000256" key="12">
    <source>
        <dbReference type="ARBA" id="ARBA00023004"/>
    </source>
</evidence>
<dbReference type="GO" id="GO:0050660">
    <property type="term" value="F:flavin adenine dinucleotide binding"/>
    <property type="evidence" value="ECO:0007669"/>
    <property type="project" value="InterPro"/>
</dbReference>
<dbReference type="GO" id="GO:0050661">
    <property type="term" value="F:NADP binding"/>
    <property type="evidence" value="ECO:0007669"/>
    <property type="project" value="InterPro"/>
</dbReference>
<comment type="cofactor">
    <cofactor evidence="1">
        <name>FMN</name>
        <dbReference type="ChEBI" id="CHEBI:58210"/>
    </cofactor>
</comment>
<keyword evidence="6" id="KW-0285">Flavoprotein</keyword>
<dbReference type="OrthoDB" id="2153534at2759"/>
<evidence type="ECO:0000256" key="3">
    <source>
        <dbReference type="ARBA" id="ARBA00006267"/>
    </source>
</evidence>
<comment type="similarity">
    <text evidence="3">Belongs to the NOS family.</text>
</comment>
<dbReference type="GO" id="GO:0010181">
    <property type="term" value="F:FMN binding"/>
    <property type="evidence" value="ECO:0007669"/>
    <property type="project" value="InterPro"/>
</dbReference>
<dbReference type="EC" id="1.14.13.39" evidence="4"/>
<keyword evidence="9" id="KW-0274">FAD</keyword>
<dbReference type="InterPro" id="IPR044944">
    <property type="entry name" value="NOS_dom_3"/>
</dbReference>
<evidence type="ECO:0000256" key="9">
    <source>
        <dbReference type="ARBA" id="ARBA00022827"/>
    </source>
</evidence>
<evidence type="ECO:0000256" key="11">
    <source>
        <dbReference type="ARBA" id="ARBA00023002"/>
    </source>
</evidence>
<dbReference type="Gene3D" id="3.90.440.10">
    <property type="entry name" value="Nitric Oxide Synthase,Heme Domain,Chain A domain 2"/>
    <property type="match status" value="1"/>
</dbReference>
<dbReference type="InterPro" id="IPR029039">
    <property type="entry name" value="Flavoprotein-like_sf"/>
</dbReference>
<sequence length="1048" mass="116462">MLAPILDIFVTVPGLNGALLGIPAMAPVASVSSAISQCPVMSGRPLKGNYPQYHGKPEMPHGISKTLNLASGKLQEPVSMPTTFPIGCKENICHGSMMVKHDEPLGGLERTADEVWSEAEEYLAEYYKENKLPVCDLLARLEQVEQDLRSQGYYTHTFDELSFGVKTAWRNARRCIMRSQWSTMQTVDCRGVTTGEEMIEACLKHIETANNGGRVKPTTTIFPQKFPGREGARIWNAQLMRYAGYKMPDGSIVGDPMNIELTNRAIELGWKPKYGRFDILPIIVVPAGGQGEPVMREIPKENIHEVKITHPTLPWFEELGLRWNSHPAVSNLTLSIGGIDYTCCAFSGWFLCNEVATRDLADEQRYNVLPAIGRGLGLPLSNRSLWKDRAVLELNQAVLHSYDLAKVTMVDHHSASDSFVRYYEKEMKLRGHCPGDWVWIVPPTGGSTTKVYHQEMYNYLIKPAVLLPIEEGWTTYFRRIGRTLPPDDNSATQDETDDSNLITITYGTETGSSLNFANRLQEHLRSRSLEVAESLVELNDLDLTKVSGTLVVVTSSFGDGEAPSDASLFSEHIDDLESSPRPLERIGANPVRFAVFGLGNSIWTKTYQQFPRWVDETLERLGGSRILPLGEADETAGTTEATFAEFTRALSIAIEVGTETHASKGHSLDEDNALSRPLGSSMGSMQEKFVDTSLVGRRALFDDDVTGPEHRSVYHLELSRKDGHPWNYDEGDYLSILPITANVEALEVYYKLHLEYDTVVDGKNVRDLLRNYIDLHAHPTKELLSLIPDSQSTTTALDAIRLIKFTPTIEEASQILRALPIKCPRVFSISGSTTRGSATISLTVAELYKGRVSGALIHTPVASFHSLTFKTCVQRSKFHLPSDPSVPLILVATGTGVAPFRGFVQRRAASHEHPGKILAFFGFRGQHEHLYTDELNPANLPSFMRVLTAYSREPGQSRAYVQDLMLQYMSDVIGMLDSGAAVYVCGSHDMGHSIHDTLIKIMKEGKGLSDEETRLYLTKLKREGRLLADTYTKGKTDTDPILPQGEQK</sequence>
<dbReference type="PRINTS" id="PR00369">
    <property type="entry name" value="FLAVODOXIN"/>
</dbReference>
<keyword evidence="12 13" id="KW-0408">Iron</keyword>
<dbReference type="InterPro" id="IPR036119">
    <property type="entry name" value="NOS_N_sf"/>
</dbReference>
<keyword evidence="17" id="KW-1185">Reference proteome</keyword>
<dbReference type="Gene3D" id="3.90.340.10">
    <property type="entry name" value="Nitric Oxide Synthase, Chain A, domain 1"/>
    <property type="match status" value="1"/>
</dbReference>
<dbReference type="STRING" id="1423351.A0A074S5J7"/>
<dbReference type="PROSITE" id="PS51384">
    <property type="entry name" value="FAD_FR"/>
    <property type="match status" value="1"/>
</dbReference>
<dbReference type="InterPro" id="IPR017927">
    <property type="entry name" value="FAD-bd_FR_type"/>
</dbReference>
<keyword evidence="7" id="KW-0288">FMN</keyword>
<evidence type="ECO:0000256" key="2">
    <source>
        <dbReference type="ARBA" id="ARBA00001974"/>
    </source>
</evidence>
<dbReference type="InterPro" id="IPR001709">
    <property type="entry name" value="Flavoprot_Pyr_Nucl_cyt_Rdtase"/>
</dbReference>
<dbReference type="AlphaFoldDB" id="A0A074S5J7"/>
<comment type="cofactor">
    <cofactor evidence="2">
        <name>FAD</name>
        <dbReference type="ChEBI" id="CHEBI:57692"/>
    </cofactor>
</comment>
<dbReference type="Gene3D" id="3.90.1230.10">
    <property type="entry name" value="Nitric Oxide Synthase, Chain A, domain 3"/>
    <property type="match status" value="1"/>
</dbReference>
<dbReference type="GO" id="GO:0004517">
    <property type="term" value="F:nitric-oxide synthase activity"/>
    <property type="evidence" value="ECO:0007669"/>
    <property type="project" value="UniProtKB-EC"/>
</dbReference>
<dbReference type="PIRSF" id="PIRSF000333">
    <property type="entry name" value="NOS"/>
    <property type="match status" value="1"/>
</dbReference>
<dbReference type="InterPro" id="IPR044940">
    <property type="entry name" value="NOS_dom_2"/>
</dbReference>
<dbReference type="SUPFAM" id="SSF63380">
    <property type="entry name" value="Riboflavin synthase domain-like"/>
    <property type="match status" value="1"/>
</dbReference>
<dbReference type="EMBL" id="AZST01000025">
    <property type="protein sequence ID" value="KEP54519.1"/>
    <property type="molecule type" value="Genomic_DNA"/>
</dbReference>
<reference evidence="16 17" key="1">
    <citation type="submission" date="2013-12" db="EMBL/GenBank/DDBJ databases">
        <authorList>
            <person name="Cubeta M."/>
            <person name="Pakala S."/>
            <person name="Fedorova N."/>
            <person name="Thomas E."/>
            <person name="Dean R."/>
            <person name="Jabaji S."/>
            <person name="Neate S."/>
            <person name="Toda T."/>
            <person name="Tavantzis S."/>
            <person name="Vilgalys R."/>
            <person name="Bharathan N."/>
            <person name="Pakala S."/>
            <person name="Losada L.S."/>
            <person name="Zafar N."/>
            <person name="Nierman W."/>
        </authorList>
    </citation>
    <scope>NUCLEOTIDE SEQUENCE [LARGE SCALE GENOMIC DNA]</scope>
    <source>
        <strain evidence="16 17">123E</strain>
    </source>
</reference>
<dbReference type="GO" id="GO:0006809">
    <property type="term" value="P:nitric oxide biosynthetic process"/>
    <property type="evidence" value="ECO:0007669"/>
    <property type="project" value="InterPro"/>
</dbReference>
<dbReference type="Pfam" id="PF00175">
    <property type="entry name" value="NAD_binding_1"/>
    <property type="match status" value="1"/>
</dbReference>
<protein>
    <recommendedName>
        <fullName evidence="4">nitric-oxide synthase (NADPH)</fullName>
        <ecNumber evidence="4">1.14.13.39</ecNumber>
    </recommendedName>
</protein>
<dbReference type="InterPro" id="IPR012144">
    <property type="entry name" value="NOS_euk"/>
</dbReference>
<keyword evidence="10" id="KW-0112">Calmodulin-binding</keyword>
<evidence type="ECO:0000313" key="16">
    <source>
        <dbReference type="EMBL" id="KEP54519.1"/>
    </source>
</evidence>
<dbReference type="PANTHER" id="PTHR43410:SF1">
    <property type="entry name" value="NITRIC OXIDE SYNTHASE"/>
    <property type="match status" value="1"/>
</dbReference>
<dbReference type="GO" id="GO:0046872">
    <property type="term" value="F:metal ion binding"/>
    <property type="evidence" value="ECO:0007669"/>
    <property type="project" value="UniProtKB-KW"/>
</dbReference>
<dbReference type="InterPro" id="IPR039261">
    <property type="entry name" value="FNR_nucleotide-bd"/>
</dbReference>
<dbReference type="SMR" id="A0A074S5J7"/>
<evidence type="ECO:0000256" key="4">
    <source>
        <dbReference type="ARBA" id="ARBA00012989"/>
    </source>
</evidence>
<proteinExistence type="inferred from homology"/>